<keyword evidence="3" id="KW-1185">Reference proteome</keyword>
<feature type="compositionally biased region" description="Basic and acidic residues" evidence="1">
    <location>
        <begin position="295"/>
        <end position="305"/>
    </location>
</feature>
<organism evidence="2 3">
    <name type="scientific">Penicillium daleae</name>
    <dbReference type="NCBI Taxonomy" id="63821"/>
    <lineage>
        <taxon>Eukaryota</taxon>
        <taxon>Fungi</taxon>
        <taxon>Dikarya</taxon>
        <taxon>Ascomycota</taxon>
        <taxon>Pezizomycotina</taxon>
        <taxon>Eurotiomycetes</taxon>
        <taxon>Eurotiomycetidae</taxon>
        <taxon>Eurotiales</taxon>
        <taxon>Aspergillaceae</taxon>
        <taxon>Penicillium</taxon>
    </lineage>
</organism>
<reference evidence="2" key="2">
    <citation type="journal article" date="2023" name="IMA Fungus">
        <title>Comparative genomic study of the Penicillium genus elucidates a diverse pangenome and 15 lateral gene transfer events.</title>
        <authorList>
            <person name="Petersen C."/>
            <person name="Sorensen T."/>
            <person name="Nielsen M.R."/>
            <person name="Sondergaard T.E."/>
            <person name="Sorensen J.L."/>
            <person name="Fitzpatrick D.A."/>
            <person name="Frisvad J.C."/>
            <person name="Nielsen K.L."/>
        </authorList>
    </citation>
    <scope>NUCLEOTIDE SEQUENCE</scope>
    <source>
        <strain evidence="2">IBT 16125</strain>
    </source>
</reference>
<gene>
    <name evidence="2" type="ORF">N7458_006126</name>
</gene>
<evidence type="ECO:0000313" key="2">
    <source>
        <dbReference type="EMBL" id="KAJ5449677.1"/>
    </source>
</evidence>
<evidence type="ECO:0000256" key="1">
    <source>
        <dbReference type="SAM" id="MobiDB-lite"/>
    </source>
</evidence>
<reference evidence="2" key="1">
    <citation type="submission" date="2022-12" db="EMBL/GenBank/DDBJ databases">
        <authorList>
            <person name="Petersen C."/>
        </authorList>
    </citation>
    <scope>NUCLEOTIDE SEQUENCE</scope>
    <source>
        <strain evidence="2">IBT 16125</strain>
    </source>
</reference>
<feature type="region of interest" description="Disordered" evidence="1">
    <location>
        <begin position="291"/>
        <end position="330"/>
    </location>
</feature>
<dbReference type="EMBL" id="JAPVEA010000006">
    <property type="protein sequence ID" value="KAJ5449677.1"/>
    <property type="molecule type" value="Genomic_DNA"/>
</dbReference>
<comment type="caution">
    <text evidence="2">The sequence shown here is derived from an EMBL/GenBank/DDBJ whole genome shotgun (WGS) entry which is preliminary data.</text>
</comment>
<proteinExistence type="predicted"/>
<feature type="compositionally biased region" description="Polar residues" evidence="1">
    <location>
        <begin position="316"/>
        <end position="327"/>
    </location>
</feature>
<dbReference type="GeneID" id="81599751"/>
<name>A0AAD6C4X4_9EURO</name>
<dbReference type="RefSeq" id="XP_056765212.1">
    <property type="nucleotide sequence ID" value="XM_056909508.1"/>
</dbReference>
<dbReference type="Proteomes" id="UP001213681">
    <property type="component" value="Unassembled WGS sequence"/>
</dbReference>
<dbReference type="AlphaFoldDB" id="A0AAD6C4X4"/>
<protein>
    <submittedName>
        <fullName evidence="2">Uncharacterized protein</fullName>
    </submittedName>
</protein>
<sequence length="491" mass="55624">MRHQQEKSQISSIHKESRLERLTNGEAIEFLRTLPQNHPFGVLENDEKREFLRRLYVPLRDLFSTSTTPSRANRTRVLGISRLEVLKSLAERFQGFETDPLEFWERLSKALPQYAKHGAENRAKIFLEGAVQLDTNIQEQLILQRFVSVASYKLFRRAIPASDTRIMPESLKRFLIHVGICSSESGHEDIRKYGDIIKRGRRHAHFCQELKSGQTTDDSEGDNEAYGPLFFSSIPDTIWDEKGLLGEDFDTVIRHLREMDVMEKSRQAKASQMAKVLLDFHEKFVWVNGMPQSSSEKRKTNEPGHKTARKKRGRTENLSPSYTAATSHEQDVRPVGVPILESRLSLEREREGCFQASPGLASNATWQVSQIGSPGEGSFVLPGITQQAQRGTGIAPGRSRMEEERSRFDTLVSAACSTSTAEQFQERATRAATADFDPLPAQTQETLLDITALDFVVPLLDMADLEFVVDPQSSMFSQLHSFEQEISRLPN</sequence>
<accession>A0AAD6C4X4</accession>
<evidence type="ECO:0000313" key="3">
    <source>
        <dbReference type="Proteomes" id="UP001213681"/>
    </source>
</evidence>